<name>A0A0A9AID4_ARUDO</name>
<dbReference type="AlphaFoldDB" id="A0A0A9AID4"/>
<reference evidence="1" key="2">
    <citation type="journal article" date="2015" name="Data Brief">
        <title>Shoot transcriptome of the giant reed, Arundo donax.</title>
        <authorList>
            <person name="Barrero R.A."/>
            <person name="Guerrero F.D."/>
            <person name="Moolhuijzen P."/>
            <person name="Goolsby J.A."/>
            <person name="Tidwell J."/>
            <person name="Bellgard S.E."/>
            <person name="Bellgard M.I."/>
        </authorList>
    </citation>
    <scope>NUCLEOTIDE SEQUENCE</scope>
    <source>
        <tissue evidence="1">Shoot tissue taken approximately 20 cm above the soil surface</tissue>
    </source>
</reference>
<proteinExistence type="predicted"/>
<sequence>MHKHTSTRHKKKIKQSAPWPYKPYVFAPKKKI</sequence>
<reference evidence="1" key="1">
    <citation type="submission" date="2014-09" db="EMBL/GenBank/DDBJ databases">
        <authorList>
            <person name="Magalhaes I.L.F."/>
            <person name="Oliveira U."/>
            <person name="Santos F.R."/>
            <person name="Vidigal T.H.D.A."/>
            <person name="Brescovit A.D."/>
            <person name="Santos A.J."/>
        </authorList>
    </citation>
    <scope>NUCLEOTIDE SEQUENCE</scope>
    <source>
        <tissue evidence="1">Shoot tissue taken approximately 20 cm above the soil surface</tissue>
    </source>
</reference>
<accession>A0A0A9AID4</accession>
<organism evidence="1">
    <name type="scientific">Arundo donax</name>
    <name type="common">Giant reed</name>
    <name type="synonym">Donax arundinaceus</name>
    <dbReference type="NCBI Taxonomy" id="35708"/>
    <lineage>
        <taxon>Eukaryota</taxon>
        <taxon>Viridiplantae</taxon>
        <taxon>Streptophyta</taxon>
        <taxon>Embryophyta</taxon>
        <taxon>Tracheophyta</taxon>
        <taxon>Spermatophyta</taxon>
        <taxon>Magnoliopsida</taxon>
        <taxon>Liliopsida</taxon>
        <taxon>Poales</taxon>
        <taxon>Poaceae</taxon>
        <taxon>PACMAD clade</taxon>
        <taxon>Arundinoideae</taxon>
        <taxon>Arundineae</taxon>
        <taxon>Arundo</taxon>
    </lineage>
</organism>
<dbReference type="EMBL" id="GBRH01249205">
    <property type="protein sequence ID" value="JAD48690.1"/>
    <property type="molecule type" value="Transcribed_RNA"/>
</dbReference>
<evidence type="ECO:0000313" key="1">
    <source>
        <dbReference type="EMBL" id="JAD48690.1"/>
    </source>
</evidence>
<protein>
    <submittedName>
        <fullName evidence="1">Uncharacterized protein</fullName>
    </submittedName>
</protein>